<evidence type="ECO:0000313" key="2">
    <source>
        <dbReference type="Proteomes" id="UP000054166"/>
    </source>
</evidence>
<protein>
    <submittedName>
        <fullName evidence="1">Uncharacterized protein</fullName>
    </submittedName>
</protein>
<dbReference type="HOGENOM" id="CLU_033557_1_0_1"/>
<reference evidence="1 2" key="1">
    <citation type="submission" date="2014-04" db="EMBL/GenBank/DDBJ databases">
        <authorList>
            <consortium name="DOE Joint Genome Institute"/>
            <person name="Kuo A."/>
            <person name="Tarkka M."/>
            <person name="Buscot F."/>
            <person name="Kohler A."/>
            <person name="Nagy L.G."/>
            <person name="Floudas D."/>
            <person name="Copeland A."/>
            <person name="Barry K.W."/>
            <person name="Cichocki N."/>
            <person name="Veneault-Fourrey C."/>
            <person name="LaButti K."/>
            <person name="Lindquist E.A."/>
            <person name="Lipzen A."/>
            <person name="Lundell T."/>
            <person name="Morin E."/>
            <person name="Murat C."/>
            <person name="Sun H."/>
            <person name="Tunlid A."/>
            <person name="Henrissat B."/>
            <person name="Grigoriev I.V."/>
            <person name="Hibbett D.S."/>
            <person name="Martin F."/>
            <person name="Nordberg H.P."/>
            <person name="Cantor M.N."/>
            <person name="Hua S.X."/>
        </authorList>
    </citation>
    <scope>NUCLEOTIDE SEQUENCE [LARGE SCALE GENOMIC DNA]</scope>
    <source>
        <strain evidence="1 2">F 1598</strain>
    </source>
</reference>
<dbReference type="AlphaFoldDB" id="A0A0C3AK79"/>
<dbReference type="InParanoid" id="A0A0C3AK79"/>
<name>A0A0C3AK79_PILCF</name>
<accession>A0A0C3AK79</accession>
<dbReference type="EMBL" id="KN833063">
    <property type="protein sequence ID" value="KIM74288.1"/>
    <property type="molecule type" value="Genomic_DNA"/>
</dbReference>
<gene>
    <name evidence="1" type="ORF">PILCRDRAFT_14550</name>
</gene>
<sequence>MSHLSETCRITSNNYIAPQSPDIESSFETTIVSSLAVYTKGLGKKPKEVKTVKFKEFDFTISNDNYLDFLCELLQSQSQDKYQVAAKKCYGFKYLYPPLKVLHNAVDVDNKKDYKWMVTNVLEQQLKKIKTLVDMKDQCHGDDDSGSDDNAGNDEQALYNADGISDLDQWAHALYDRVEIATILQPPNTLTFEPLKHLSSINSFGHPPIPGITAPQGSELSAVASILSDVCGLMGLSGTSVTNASVSSAPNRLHTAIVTSPRSPVRNTPTQLTCFLHDCKDNLGITNATQYESPLYRKLYGLDILHRVADSDLESIGIPTGDIICLKDASGPWYNGPSAKHHRVEVKVKKHKETVVSYEKRWFDADGIQTGALLIRTCSLFLRVMKF</sequence>
<dbReference type="OrthoDB" id="2681472at2759"/>
<evidence type="ECO:0000313" key="1">
    <source>
        <dbReference type="EMBL" id="KIM74288.1"/>
    </source>
</evidence>
<proteinExistence type="predicted"/>
<dbReference type="Proteomes" id="UP000054166">
    <property type="component" value="Unassembled WGS sequence"/>
</dbReference>
<keyword evidence="2" id="KW-1185">Reference proteome</keyword>
<reference evidence="2" key="2">
    <citation type="submission" date="2015-01" db="EMBL/GenBank/DDBJ databases">
        <title>Evolutionary Origins and Diversification of the Mycorrhizal Mutualists.</title>
        <authorList>
            <consortium name="DOE Joint Genome Institute"/>
            <consortium name="Mycorrhizal Genomics Consortium"/>
            <person name="Kohler A."/>
            <person name="Kuo A."/>
            <person name="Nagy L.G."/>
            <person name="Floudas D."/>
            <person name="Copeland A."/>
            <person name="Barry K.W."/>
            <person name="Cichocki N."/>
            <person name="Veneault-Fourrey C."/>
            <person name="LaButti K."/>
            <person name="Lindquist E.A."/>
            <person name="Lipzen A."/>
            <person name="Lundell T."/>
            <person name="Morin E."/>
            <person name="Murat C."/>
            <person name="Riley R."/>
            <person name="Ohm R."/>
            <person name="Sun H."/>
            <person name="Tunlid A."/>
            <person name="Henrissat B."/>
            <person name="Grigoriev I.V."/>
            <person name="Hibbett D.S."/>
            <person name="Martin F."/>
        </authorList>
    </citation>
    <scope>NUCLEOTIDE SEQUENCE [LARGE SCALE GENOMIC DNA]</scope>
    <source>
        <strain evidence="2">F 1598</strain>
    </source>
</reference>
<organism evidence="1 2">
    <name type="scientific">Piloderma croceum (strain F 1598)</name>
    <dbReference type="NCBI Taxonomy" id="765440"/>
    <lineage>
        <taxon>Eukaryota</taxon>
        <taxon>Fungi</taxon>
        <taxon>Dikarya</taxon>
        <taxon>Basidiomycota</taxon>
        <taxon>Agaricomycotina</taxon>
        <taxon>Agaricomycetes</taxon>
        <taxon>Agaricomycetidae</taxon>
        <taxon>Atheliales</taxon>
        <taxon>Atheliaceae</taxon>
        <taxon>Piloderma</taxon>
    </lineage>
</organism>